<sequence length="97" mass="11117">MVNWGKLIGKNREANDIPSPEASLEEKLKQLYNWQVENTESDPERTANVTGLLEHIANMLAKNEVDVEMVKRLAQVVGYQEKDLVLLMNQIEQNRPV</sequence>
<comment type="caution">
    <text evidence="2">The sequence shown here is derived from an EMBL/GenBank/DDBJ whole genome shotgun (WGS) entry which is preliminary data.</text>
</comment>
<dbReference type="Proteomes" id="UP000230922">
    <property type="component" value="Unassembled WGS sequence"/>
</dbReference>
<proteinExistence type="predicted"/>
<name>A0A2H0VDR1_9BACT</name>
<evidence type="ECO:0000313" key="3">
    <source>
        <dbReference type="Proteomes" id="UP000230922"/>
    </source>
</evidence>
<dbReference type="EMBL" id="PFAK01000013">
    <property type="protein sequence ID" value="PIR96489.1"/>
    <property type="molecule type" value="Genomic_DNA"/>
</dbReference>
<reference evidence="3" key="1">
    <citation type="submission" date="2017-09" db="EMBL/GenBank/DDBJ databases">
        <title>Depth-based differentiation of microbial function through sediment-hosted aquifers and enrichment of novel symbionts in the deep terrestrial subsurface.</title>
        <authorList>
            <person name="Probst A.J."/>
            <person name="Ladd B."/>
            <person name="Jarett J.K."/>
            <person name="Geller-Mcgrath D.E."/>
            <person name="Sieber C.M.K."/>
            <person name="Emerson J.B."/>
            <person name="Anantharaman K."/>
            <person name="Thomas B.C."/>
            <person name="Malmstrom R."/>
            <person name="Stieglmeier M."/>
            <person name="Klingl A."/>
            <person name="Woyke T."/>
            <person name="Ryan C.M."/>
            <person name="Banfield J.F."/>
        </authorList>
    </citation>
    <scope>NUCLEOTIDE SEQUENCE [LARGE SCALE GENOMIC DNA]</scope>
</reference>
<feature type="region of interest" description="Disordered" evidence="1">
    <location>
        <begin position="1"/>
        <end position="21"/>
    </location>
</feature>
<accession>A0A2H0VDR1</accession>
<gene>
    <name evidence="2" type="ORF">COT92_00870</name>
</gene>
<organism evidence="2 3">
    <name type="scientific">Candidatus Doudnabacteria bacterium CG10_big_fil_rev_8_21_14_0_10_42_18</name>
    <dbReference type="NCBI Taxonomy" id="1974552"/>
    <lineage>
        <taxon>Bacteria</taxon>
        <taxon>Candidatus Doudnaibacteriota</taxon>
    </lineage>
</organism>
<evidence type="ECO:0000256" key="1">
    <source>
        <dbReference type="SAM" id="MobiDB-lite"/>
    </source>
</evidence>
<dbReference type="AlphaFoldDB" id="A0A2H0VDR1"/>
<protein>
    <submittedName>
        <fullName evidence="2">Uncharacterized protein</fullName>
    </submittedName>
</protein>
<evidence type="ECO:0000313" key="2">
    <source>
        <dbReference type="EMBL" id="PIR96489.1"/>
    </source>
</evidence>